<evidence type="ECO:0000313" key="11">
    <source>
        <dbReference type="EMBL" id="MDX5931606.1"/>
    </source>
</evidence>
<dbReference type="Gene3D" id="1.20.1560.10">
    <property type="entry name" value="ABC transporter type 1, transmembrane domain"/>
    <property type="match status" value="1"/>
</dbReference>
<dbReference type="InterPro" id="IPR050835">
    <property type="entry name" value="ABC_transporter_sub-D"/>
</dbReference>
<dbReference type="PROSITE" id="PS50929">
    <property type="entry name" value="ABC_TM1F"/>
    <property type="match status" value="1"/>
</dbReference>
<evidence type="ECO:0000256" key="7">
    <source>
        <dbReference type="ARBA" id="ARBA00023136"/>
    </source>
</evidence>
<feature type="domain" description="ABC transmembrane type-1" evidence="10">
    <location>
        <begin position="35"/>
        <end position="330"/>
    </location>
</feature>
<evidence type="ECO:0000256" key="2">
    <source>
        <dbReference type="ARBA" id="ARBA00022448"/>
    </source>
</evidence>
<dbReference type="PROSITE" id="PS00211">
    <property type="entry name" value="ABC_TRANSPORTER_1"/>
    <property type="match status" value="1"/>
</dbReference>
<keyword evidence="12" id="KW-1185">Reference proteome</keyword>
<reference evidence="11 12" key="1">
    <citation type="submission" date="2023-11" db="EMBL/GenBank/DDBJ databases">
        <title>MicrobeMod: A computational toolkit for identifying prokaryotic methylation and restriction-modification with nanopore sequencing.</title>
        <authorList>
            <person name="Crits-Christoph A."/>
            <person name="Kang S.C."/>
            <person name="Lee H."/>
            <person name="Ostrov N."/>
        </authorList>
    </citation>
    <scope>NUCLEOTIDE SEQUENCE [LARGE SCALE GENOMIC DNA]</scope>
    <source>
        <strain evidence="11 12">DSMZ 700</strain>
    </source>
</reference>
<feature type="transmembrane region" description="Helical" evidence="8">
    <location>
        <begin position="71"/>
        <end position="90"/>
    </location>
</feature>
<feature type="transmembrane region" description="Helical" evidence="8">
    <location>
        <begin position="153"/>
        <end position="173"/>
    </location>
</feature>
<dbReference type="CDD" id="cd03223">
    <property type="entry name" value="ABCD_peroxisomal_ALDP"/>
    <property type="match status" value="1"/>
</dbReference>
<evidence type="ECO:0000256" key="4">
    <source>
        <dbReference type="ARBA" id="ARBA00022741"/>
    </source>
</evidence>
<dbReference type="InterPro" id="IPR017871">
    <property type="entry name" value="ABC_transporter-like_CS"/>
</dbReference>
<comment type="subcellular location">
    <subcellularLocation>
        <location evidence="1">Cell membrane</location>
        <topology evidence="1">Multi-pass membrane protein</topology>
    </subcellularLocation>
</comment>
<keyword evidence="5 11" id="KW-0067">ATP-binding</keyword>
<dbReference type="PANTHER" id="PTHR11384">
    <property type="entry name" value="ATP-BINDING CASSETTE, SUB-FAMILY D MEMBER"/>
    <property type="match status" value="1"/>
</dbReference>
<evidence type="ECO:0000256" key="1">
    <source>
        <dbReference type="ARBA" id="ARBA00004651"/>
    </source>
</evidence>
<dbReference type="GO" id="GO:0005524">
    <property type="term" value="F:ATP binding"/>
    <property type="evidence" value="ECO:0007669"/>
    <property type="project" value="UniProtKB-KW"/>
</dbReference>
<dbReference type="GO" id="GO:0140359">
    <property type="term" value="F:ABC-type transporter activity"/>
    <property type="evidence" value="ECO:0007669"/>
    <property type="project" value="InterPro"/>
</dbReference>
<evidence type="ECO:0000259" key="9">
    <source>
        <dbReference type="PROSITE" id="PS50893"/>
    </source>
</evidence>
<comment type="caution">
    <text evidence="11">The sequence shown here is derived from an EMBL/GenBank/DDBJ whole genome shotgun (WGS) entry which is preliminary data.</text>
</comment>
<keyword evidence="7 8" id="KW-0472">Membrane</keyword>
<dbReference type="PROSITE" id="PS50893">
    <property type="entry name" value="ABC_TRANSPORTER_2"/>
    <property type="match status" value="1"/>
</dbReference>
<dbReference type="InterPro" id="IPR011527">
    <property type="entry name" value="ABC1_TM_dom"/>
</dbReference>
<dbReference type="RefSeq" id="WP_319614508.1">
    <property type="nucleotide sequence ID" value="NZ_JAWXYB010000018.1"/>
</dbReference>
<feature type="domain" description="ABC transporter" evidence="9">
    <location>
        <begin position="374"/>
        <end position="583"/>
    </location>
</feature>
<evidence type="ECO:0000256" key="6">
    <source>
        <dbReference type="ARBA" id="ARBA00022989"/>
    </source>
</evidence>
<protein>
    <submittedName>
        <fullName evidence="11">ABC transporter ATP-binding protein/permease</fullName>
    </submittedName>
</protein>
<dbReference type="SUPFAM" id="SSF52540">
    <property type="entry name" value="P-loop containing nucleoside triphosphate hydrolases"/>
    <property type="match status" value="1"/>
</dbReference>
<sequence>MDEQLAKTGFFYRLRYLVTPFFRSERKRAAWLLTIVNIVLTLLVVAANYAIVVWNGRFYNAMQKYDVNQLWFLGFIFFAIVAVITVISTVQQYTIQKLQIEWRGWFTNYLLGRWMHNQVHYRMQIDATKVDNPDQRISDDVDFFAGQSVNLPISALQSVVTIASFGFMLWVLSEKLRMFGVYIPGMLVWFNLIYAVGGTYLLVRIGRPLFYLNNIQQRAVGDFRFELIRVRDNSETIATAHSGAAESTRLSTRFAPVVEIFYRRIRRTVLVNLFSFSYTGASGILPFLLVLPSYLAKRVLIGTVSQTFGAFNQTQSAFAFIINNFSTLGSGYLSITEWRAVIDRLYTLEVSLRHHEQEITAPEIVYRAGTTSALVIDGLTLALPDHRVLLNDLNLDVPPGERLLVSGPTGSGKSTLIRAIAGIWPFGAGTVQTPGGRVLFIPQRPYLPNGALIQSLMFPYDEPLDRALVGDTLTSVGLGRLTAKLETVEPWDRELSPGEQQRIAFARCVLLRPDVIILDEATSALDEDYEALMYRTLTMALPHATIISVGHRSTIVKYHTRRLRLLGDGGWRDEVIAPAPEAVG</sequence>
<evidence type="ECO:0000259" key="10">
    <source>
        <dbReference type="PROSITE" id="PS50929"/>
    </source>
</evidence>
<dbReference type="SMART" id="SM00382">
    <property type="entry name" value="AAA"/>
    <property type="match status" value="1"/>
</dbReference>
<evidence type="ECO:0000313" key="12">
    <source>
        <dbReference type="Proteomes" id="UP001279553"/>
    </source>
</evidence>
<dbReference type="GO" id="GO:0016887">
    <property type="term" value="F:ATP hydrolysis activity"/>
    <property type="evidence" value="ECO:0007669"/>
    <property type="project" value="InterPro"/>
</dbReference>
<keyword evidence="3 8" id="KW-0812">Transmembrane</keyword>
<evidence type="ECO:0000256" key="3">
    <source>
        <dbReference type="ARBA" id="ARBA00022692"/>
    </source>
</evidence>
<dbReference type="GO" id="GO:0005886">
    <property type="term" value="C:plasma membrane"/>
    <property type="evidence" value="ECO:0007669"/>
    <property type="project" value="UniProtKB-SubCell"/>
</dbReference>
<accession>A0AAW9DSJ2</accession>
<name>A0AAW9DSJ2_ACIAO</name>
<dbReference type="Proteomes" id="UP001279553">
    <property type="component" value="Unassembled WGS sequence"/>
</dbReference>
<organism evidence="11 12">
    <name type="scientific">Acidiphilium acidophilum</name>
    <name type="common">Thiobacillus acidophilus</name>
    <dbReference type="NCBI Taxonomy" id="76588"/>
    <lineage>
        <taxon>Bacteria</taxon>
        <taxon>Pseudomonadati</taxon>
        <taxon>Pseudomonadota</taxon>
        <taxon>Alphaproteobacteria</taxon>
        <taxon>Acetobacterales</taxon>
        <taxon>Acidocellaceae</taxon>
        <taxon>Acidiphilium</taxon>
    </lineage>
</organism>
<feature type="transmembrane region" description="Helical" evidence="8">
    <location>
        <begin position="29"/>
        <end position="51"/>
    </location>
</feature>
<dbReference type="EMBL" id="JAWXYB010000018">
    <property type="protein sequence ID" value="MDX5931606.1"/>
    <property type="molecule type" value="Genomic_DNA"/>
</dbReference>
<gene>
    <name evidence="11" type="ORF">SIL87_12600</name>
</gene>
<dbReference type="InterPro" id="IPR003593">
    <property type="entry name" value="AAA+_ATPase"/>
</dbReference>
<proteinExistence type="predicted"/>
<keyword evidence="6 8" id="KW-1133">Transmembrane helix</keyword>
<dbReference type="Pfam" id="PF00005">
    <property type="entry name" value="ABC_tran"/>
    <property type="match status" value="1"/>
</dbReference>
<evidence type="ECO:0000256" key="5">
    <source>
        <dbReference type="ARBA" id="ARBA00022840"/>
    </source>
</evidence>
<dbReference type="AlphaFoldDB" id="A0AAW9DSJ2"/>
<feature type="transmembrane region" description="Helical" evidence="8">
    <location>
        <begin position="179"/>
        <end position="203"/>
    </location>
</feature>
<feature type="transmembrane region" description="Helical" evidence="8">
    <location>
        <begin position="269"/>
        <end position="291"/>
    </location>
</feature>
<dbReference type="InterPro" id="IPR027417">
    <property type="entry name" value="P-loop_NTPase"/>
</dbReference>
<dbReference type="Pfam" id="PF06472">
    <property type="entry name" value="ABC_membrane_2"/>
    <property type="match status" value="1"/>
</dbReference>
<keyword evidence="2" id="KW-0813">Transport</keyword>
<dbReference type="InterPro" id="IPR003439">
    <property type="entry name" value="ABC_transporter-like_ATP-bd"/>
</dbReference>
<keyword evidence="4" id="KW-0547">Nucleotide-binding</keyword>
<dbReference type="SUPFAM" id="SSF90123">
    <property type="entry name" value="ABC transporter transmembrane region"/>
    <property type="match status" value="1"/>
</dbReference>
<dbReference type="PANTHER" id="PTHR11384:SF59">
    <property type="entry name" value="LYSOSOMAL COBALAMIN TRANSPORTER ABCD4"/>
    <property type="match status" value="1"/>
</dbReference>
<evidence type="ECO:0000256" key="8">
    <source>
        <dbReference type="SAM" id="Phobius"/>
    </source>
</evidence>
<dbReference type="Gene3D" id="3.40.50.300">
    <property type="entry name" value="P-loop containing nucleotide triphosphate hydrolases"/>
    <property type="match status" value="1"/>
</dbReference>
<dbReference type="InterPro" id="IPR036640">
    <property type="entry name" value="ABC1_TM_sf"/>
</dbReference>